<keyword evidence="1" id="KW-0812">Transmembrane</keyword>
<keyword evidence="1" id="KW-0472">Membrane</keyword>
<dbReference type="Proteomes" id="UP000256321">
    <property type="component" value="Unassembled WGS sequence"/>
</dbReference>
<dbReference type="Pfam" id="PF04773">
    <property type="entry name" value="FecR"/>
    <property type="match status" value="1"/>
</dbReference>
<accession>A0A3D8HHW4</accession>
<dbReference type="EMBL" id="QREV01000007">
    <property type="protein sequence ID" value="RDU50290.1"/>
    <property type="molecule type" value="Genomic_DNA"/>
</dbReference>
<keyword evidence="1" id="KW-1133">Transmembrane helix</keyword>
<dbReference type="GO" id="GO:0016989">
    <property type="term" value="F:sigma factor antagonist activity"/>
    <property type="evidence" value="ECO:0007669"/>
    <property type="project" value="TreeGrafter"/>
</dbReference>
<dbReference type="PANTHER" id="PTHR30273">
    <property type="entry name" value="PERIPLASMIC SIGNAL SENSOR AND SIGMA FACTOR ACTIVATOR FECR-RELATED"/>
    <property type="match status" value="1"/>
</dbReference>
<evidence type="ECO:0000313" key="4">
    <source>
        <dbReference type="EMBL" id="MBC8601020.1"/>
    </source>
</evidence>
<proteinExistence type="predicted"/>
<dbReference type="InterPro" id="IPR012373">
    <property type="entry name" value="Ferrdict_sens_TM"/>
</dbReference>
<dbReference type="RefSeq" id="WP_115498531.1">
    <property type="nucleotide sequence ID" value="NZ_JACRTI010000007.1"/>
</dbReference>
<dbReference type="PANTHER" id="PTHR30273:SF2">
    <property type="entry name" value="PROTEIN FECR"/>
    <property type="match status" value="1"/>
</dbReference>
<dbReference type="Gene3D" id="2.60.120.1440">
    <property type="match status" value="1"/>
</dbReference>
<dbReference type="EMBL" id="JACRTI010000007">
    <property type="protein sequence ID" value="MBC8601020.1"/>
    <property type="molecule type" value="Genomic_DNA"/>
</dbReference>
<evidence type="ECO:0000313" key="7">
    <source>
        <dbReference type="Proteomes" id="UP000629596"/>
    </source>
</evidence>
<keyword evidence="7" id="KW-1185">Reference proteome</keyword>
<evidence type="ECO:0000313" key="5">
    <source>
        <dbReference type="EMBL" id="RDU50290.1"/>
    </source>
</evidence>
<sequence length="349" mass="40313">MSEKYNIEELIIRFLQQDINEEELRYLESWLEEDAEHKSYFFDLKCISDSSRRPFFSREDVNEASWQKMHARMEKRYETVSSLAKSQTYGLWFSLVKYVAVAVLAVGLGWGVHAFYGNAKSSYLAEESIVYNEIHVQKGGRANTVILSDGTKVVLNAATTLKYPASFNGKNRQVYLDGEAYFEVTKNEEKPFVVKLNKQDITVLGTTFNVQAYSNELYSEITLLSGQILLEAFNEKGESMSRMYLKPDQKALSDNKMGSVSLQDVNASLSNAWINGEYKFKDASLSSIVKRLENYYNVKIYLDDKRLEQIKYTGTFSLDQDILDVLRIIDYEKQFTFKRVKKEIFITSK</sequence>
<reference evidence="4 7" key="2">
    <citation type="submission" date="2020-08" db="EMBL/GenBank/DDBJ databases">
        <title>Genome public.</title>
        <authorList>
            <person name="Liu C."/>
            <person name="Sun Q."/>
        </authorList>
    </citation>
    <scope>NUCLEOTIDE SEQUENCE [LARGE SCALE GENOMIC DNA]</scope>
    <source>
        <strain evidence="4 7">426_9</strain>
    </source>
</reference>
<dbReference type="Gene3D" id="3.55.50.30">
    <property type="match status" value="1"/>
</dbReference>
<evidence type="ECO:0000259" key="2">
    <source>
        <dbReference type="Pfam" id="PF04773"/>
    </source>
</evidence>
<dbReference type="Proteomes" id="UP000629596">
    <property type="component" value="Unassembled WGS sequence"/>
</dbReference>
<protein>
    <submittedName>
        <fullName evidence="5">DUF4974 domain-containing protein</fullName>
    </submittedName>
</protein>
<evidence type="ECO:0000256" key="1">
    <source>
        <dbReference type="SAM" id="Phobius"/>
    </source>
</evidence>
<name>A0A3D8HHW4_9BACT</name>
<feature type="domain" description="Protein FecR C-terminal" evidence="3">
    <location>
        <begin position="278"/>
        <end position="346"/>
    </location>
</feature>
<comment type="caution">
    <text evidence="5">The sequence shown here is derived from an EMBL/GenBank/DDBJ whole genome shotgun (WGS) entry which is preliminary data.</text>
</comment>
<evidence type="ECO:0000259" key="3">
    <source>
        <dbReference type="Pfam" id="PF16344"/>
    </source>
</evidence>
<dbReference type="InterPro" id="IPR032508">
    <property type="entry name" value="FecR_C"/>
</dbReference>
<reference evidence="5 6" key="1">
    <citation type="submission" date="2018-07" db="EMBL/GenBank/DDBJ databases">
        <title>Parabacteroides acidifaciens nov. sp., isolated from human feces.</title>
        <authorList>
            <person name="Wang Y.J."/>
        </authorList>
    </citation>
    <scope>NUCLEOTIDE SEQUENCE [LARGE SCALE GENOMIC DNA]</scope>
    <source>
        <strain evidence="5 6">426-9</strain>
    </source>
</reference>
<dbReference type="AlphaFoldDB" id="A0A3D8HHW4"/>
<gene>
    <name evidence="5" type="ORF">DWU89_04790</name>
    <name evidence="4" type="ORF">H8784_04705</name>
</gene>
<dbReference type="Pfam" id="PF16344">
    <property type="entry name" value="FecR_C"/>
    <property type="match status" value="1"/>
</dbReference>
<evidence type="ECO:0000313" key="6">
    <source>
        <dbReference type="Proteomes" id="UP000256321"/>
    </source>
</evidence>
<feature type="domain" description="FecR protein" evidence="2">
    <location>
        <begin position="134"/>
        <end position="228"/>
    </location>
</feature>
<dbReference type="InterPro" id="IPR006860">
    <property type="entry name" value="FecR"/>
</dbReference>
<organism evidence="5 6">
    <name type="scientific">Parabacteroides acidifaciens</name>
    <dbReference type="NCBI Taxonomy" id="2290935"/>
    <lineage>
        <taxon>Bacteria</taxon>
        <taxon>Pseudomonadati</taxon>
        <taxon>Bacteroidota</taxon>
        <taxon>Bacteroidia</taxon>
        <taxon>Bacteroidales</taxon>
        <taxon>Tannerellaceae</taxon>
        <taxon>Parabacteroides</taxon>
    </lineage>
</organism>
<dbReference type="PIRSF" id="PIRSF018266">
    <property type="entry name" value="FecR"/>
    <property type="match status" value="1"/>
</dbReference>
<feature type="transmembrane region" description="Helical" evidence="1">
    <location>
        <begin position="95"/>
        <end position="116"/>
    </location>
</feature>